<proteinExistence type="predicted"/>
<dbReference type="EMBL" id="ML978075">
    <property type="protein sequence ID" value="KAF2010938.1"/>
    <property type="molecule type" value="Genomic_DNA"/>
</dbReference>
<dbReference type="InterPro" id="IPR027417">
    <property type="entry name" value="P-loop_NTPase"/>
</dbReference>
<sequence length="193" mass="21509">MAFTDFAQTIHDLNPLLQRTDADPRPVVLMTCGLAGAGKTTLGRAVLAQHPHFTRISIDAIIGSRHGIYGRDYDADPALYDAYMEEADGIYLAEFERLLAEGRDVLLERSFYAREDREEFRGLAEGKGARVVLVFLKAEGEEGKERLWERIGRRSEGVRTADSALEISREVFDGYWAGFEDPVGEGEVVVKVA</sequence>
<reference evidence="1" key="1">
    <citation type="journal article" date="2020" name="Stud. Mycol.">
        <title>101 Dothideomycetes genomes: a test case for predicting lifestyles and emergence of pathogens.</title>
        <authorList>
            <person name="Haridas S."/>
            <person name="Albert R."/>
            <person name="Binder M."/>
            <person name="Bloem J."/>
            <person name="Labutti K."/>
            <person name="Salamov A."/>
            <person name="Andreopoulos B."/>
            <person name="Baker S."/>
            <person name="Barry K."/>
            <person name="Bills G."/>
            <person name="Bluhm B."/>
            <person name="Cannon C."/>
            <person name="Castanera R."/>
            <person name="Culley D."/>
            <person name="Daum C."/>
            <person name="Ezra D."/>
            <person name="Gonzalez J."/>
            <person name="Henrissat B."/>
            <person name="Kuo A."/>
            <person name="Liang C."/>
            <person name="Lipzen A."/>
            <person name="Lutzoni F."/>
            <person name="Magnuson J."/>
            <person name="Mondo S."/>
            <person name="Nolan M."/>
            <person name="Ohm R."/>
            <person name="Pangilinan J."/>
            <person name="Park H.-J."/>
            <person name="Ramirez L."/>
            <person name="Alfaro M."/>
            <person name="Sun H."/>
            <person name="Tritt A."/>
            <person name="Yoshinaga Y."/>
            <person name="Zwiers L.-H."/>
            <person name="Turgeon B."/>
            <person name="Goodwin S."/>
            <person name="Spatafora J."/>
            <person name="Crous P."/>
            <person name="Grigoriev I."/>
        </authorList>
    </citation>
    <scope>NUCLEOTIDE SEQUENCE</scope>
    <source>
        <strain evidence="1">CBS 175.79</strain>
    </source>
</reference>
<dbReference type="RefSeq" id="XP_033379277.1">
    <property type="nucleotide sequence ID" value="XM_033529148.1"/>
</dbReference>
<name>A0A6A5XD66_9PLEO</name>
<evidence type="ECO:0000313" key="1">
    <source>
        <dbReference type="EMBL" id="KAF2010938.1"/>
    </source>
</evidence>
<dbReference type="OrthoDB" id="3512845at2759"/>
<dbReference type="GO" id="GO:0016787">
    <property type="term" value="F:hydrolase activity"/>
    <property type="evidence" value="ECO:0007669"/>
    <property type="project" value="UniProtKB-KW"/>
</dbReference>
<organism evidence="1 2">
    <name type="scientific">Aaosphaeria arxii CBS 175.79</name>
    <dbReference type="NCBI Taxonomy" id="1450172"/>
    <lineage>
        <taxon>Eukaryota</taxon>
        <taxon>Fungi</taxon>
        <taxon>Dikarya</taxon>
        <taxon>Ascomycota</taxon>
        <taxon>Pezizomycotina</taxon>
        <taxon>Dothideomycetes</taxon>
        <taxon>Pleosporomycetidae</taxon>
        <taxon>Pleosporales</taxon>
        <taxon>Pleosporales incertae sedis</taxon>
        <taxon>Aaosphaeria</taxon>
    </lineage>
</organism>
<accession>A0A6A5XD66</accession>
<dbReference type="Pfam" id="PF13671">
    <property type="entry name" value="AAA_33"/>
    <property type="match status" value="1"/>
</dbReference>
<keyword evidence="1" id="KW-0378">Hydrolase</keyword>
<dbReference type="SUPFAM" id="SSF52540">
    <property type="entry name" value="P-loop containing nucleoside triphosphate hydrolases"/>
    <property type="match status" value="1"/>
</dbReference>
<dbReference type="Proteomes" id="UP000799778">
    <property type="component" value="Unassembled WGS sequence"/>
</dbReference>
<dbReference type="GeneID" id="54286545"/>
<gene>
    <name evidence="1" type="ORF">BU24DRAFT_427134</name>
</gene>
<evidence type="ECO:0000313" key="2">
    <source>
        <dbReference type="Proteomes" id="UP000799778"/>
    </source>
</evidence>
<keyword evidence="2" id="KW-1185">Reference proteome</keyword>
<protein>
    <submittedName>
        <fullName evidence="1">P-loop containing nucleoside triphosphate hydrolase protein</fullName>
    </submittedName>
</protein>
<dbReference type="AlphaFoldDB" id="A0A6A5XD66"/>
<dbReference type="Gene3D" id="3.40.50.300">
    <property type="entry name" value="P-loop containing nucleotide triphosphate hydrolases"/>
    <property type="match status" value="1"/>
</dbReference>